<protein>
    <recommendedName>
        <fullName evidence="3">Esterase</fullName>
    </recommendedName>
</protein>
<dbReference type="InterPro" id="IPR011990">
    <property type="entry name" value="TPR-like_helical_dom_sf"/>
</dbReference>
<reference evidence="1" key="2">
    <citation type="submission" date="2020-08" db="EMBL/GenBank/DDBJ databases">
        <authorList>
            <person name="Lai Q."/>
        </authorList>
    </citation>
    <scope>NUCLEOTIDE SEQUENCE</scope>
    <source>
        <strain evidence="1">S27-2</strain>
    </source>
</reference>
<dbReference type="Gene3D" id="1.25.40.10">
    <property type="entry name" value="Tetratricopeptide repeat domain"/>
    <property type="match status" value="1"/>
</dbReference>
<evidence type="ECO:0008006" key="3">
    <source>
        <dbReference type="Google" id="ProtNLM"/>
    </source>
</evidence>
<dbReference type="AlphaFoldDB" id="A0A8J6J0C0"/>
<evidence type="ECO:0000313" key="1">
    <source>
        <dbReference type="EMBL" id="MBC3767568.1"/>
    </source>
</evidence>
<dbReference type="EMBL" id="JACNEP010000020">
    <property type="protein sequence ID" value="MBC3767568.1"/>
    <property type="molecule type" value="Genomic_DNA"/>
</dbReference>
<proteinExistence type="predicted"/>
<dbReference type="SUPFAM" id="SSF48452">
    <property type="entry name" value="TPR-like"/>
    <property type="match status" value="1"/>
</dbReference>
<keyword evidence="2" id="KW-1185">Reference proteome</keyword>
<dbReference type="SUPFAM" id="SSF53474">
    <property type="entry name" value="alpha/beta-Hydrolases"/>
    <property type="match status" value="1"/>
</dbReference>
<dbReference type="RefSeq" id="WP_186508158.1">
    <property type="nucleotide sequence ID" value="NZ_JACNEP010000020.1"/>
</dbReference>
<dbReference type="InterPro" id="IPR029058">
    <property type="entry name" value="AB_hydrolase_fold"/>
</dbReference>
<dbReference type="InterPro" id="IPR000801">
    <property type="entry name" value="Esterase-like"/>
</dbReference>
<dbReference type="Gene3D" id="3.40.50.1820">
    <property type="entry name" value="alpha/beta hydrolase"/>
    <property type="match status" value="1"/>
</dbReference>
<organism evidence="1 2">
    <name type="scientific">Neptunicella marina</name>
    <dbReference type="NCBI Taxonomy" id="2125989"/>
    <lineage>
        <taxon>Bacteria</taxon>
        <taxon>Pseudomonadati</taxon>
        <taxon>Pseudomonadota</taxon>
        <taxon>Gammaproteobacteria</taxon>
        <taxon>Alteromonadales</taxon>
        <taxon>Alteromonadaceae</taxon>
        <taxon>Neptunicella</taxon>
    </lineage>
</organism>
<name>A0A8J6J0C0_9ALTE</name>
<comment type="caution">
    <text evidence="1">The sequence shown here is derived from an EMBL/GenBank/DDBJ whole genome shotgun (WGS) entry which is preliminary data.</text>
</comment>
<dbReference type="Proteomes" id="UP000601768">
    <property type="component" value="Unassembled WGS sequence"/>
</dbReference>
<gene>
    <name evidence="1" type="ORF">H8B19_16940</name>
</gene>
<accession>A0A8J6J0C0</accession>
<dbReference type="Pfam" id="PF00756">
    <property type="entry name" value="Esterase"/>
    <property type="match status" value="1"/>
</dbReference>
<reference evidence="1" key="1">
    <citation type="journal article" date="2018" name="Int. J. Syst. Evol. Microbiol.">
        <title>Neptunicella marina gen. nov., sp. nov., isolated from surface seawater.</title>
        <authorList>
            <person name="Liu X."/>
            <person name="Lai Q."/>
            <person name="Du Y."/>
            <person name="Zhang X."/>
            <person name="Liu Z."/>
            <person name="Sun F."/>
            <person name="Shao Z."/>
        </authorList>
    </citation>
    <scope>NUCLEOTIDE SEQUENCE</scope>
    <source>
        <strain evidence="1">S27-2</strain>
    </source>
</reference>
<sequence>MNRKLSCLMLVWLVVLIRPVYAQAEFDLPDWLSVSVKLPDSYDKTERAYPAVYVLSAAPFYLGDYHKEATDLISGLHRYGYFPEVLVVNVQVKSLYDYVANQPEVLRDTLVNQLVPKVHEQYRTGISSTLVGFSYSAAFTSIYAPSLASQFEQIISISPVFSTAKYSAAINQQTTATLPELYLAYGNESLREFQTIKSRFNPDHLQQVVFAQENHQSVLLPALRGGLLWHFRDYRKPGFNQTESEQWNSDKVRAFLTRRNAKYQLQQDDTEFSQLCTGLAQDYMAQHKLDAAFELWKHSQSRFRSYFLHQYALGQSQAGELQRASKIYVQMAMLSPKYPLPDYQKLKLTDGMRHVSVNDLKAISDKVRMMTTDVSEQEINDFAYVLLEDKHNKLAIQTLDKGISLYPSSLNLLDSLADAYVAVDDKTSAKVTISKALAQAGNDRQKAHFNARLIALSE</sequence>
<evidence type="ECO:0000313" key="2">
    <source>
        <dbReference type="Proteomes" id="UP000601768"/>
    </source>
</evidence>